<keyword evidence="5" id="KW-0560">Oxidoreductase</keyword>
<feature type="domain" description="NADH:quinone oxidoreductase/Mrp antiporter transmembrane" evidence="8">
    <location>
        <begin position="2"/>
        <end position="48"/>
    </location>
</feature>
<evidence type="ECO:0000259" key="8">
    <source>
        <dbReference type="Pfam" id="PF00361"/>
    </source>
</evidence>
<proteinExistence type="predicted"/>
<dbReference type="RefSeq" id="WP_209694875.1">
    <property type="nucleotide sequence ID" value="NZ_BAAAVU010000009.1"/>
</dbReference>
<dbReference type="PANTHER" id="PTHR42682:SF4">
    <property type="entry name" value="NADH-UBIQUINONE_PLASTOQUINONE"/>
    <property type="match status" value="1"/>
</dbReference>
<keyword evidence="6" id="KW-0472">Membrane</keyword>
<comment type="caution">
    <text evidence="9">The sequence shown here is derived from an EMBL/GenBank/DDBJ whole genome shotgun (WGS) entry which is preliminary data.</text>
</comment>
<accession>A0ABS4UKC1</accession>
<gene>
    <name evidence="9" type="ORF">JOF29_003147</name>
</gene>
<evidence type="ECO:0000256" key="7">
    <source>
        <dbReference type="RuleBase" id="RU000320"/>
    </source>
</evidence>
<dbReference type="Pfam" id="PF00361">
    <property type="entry name" value="Proton_antipo_M"/>
    <property type="match status" value="1"/>
</dbReference>
<keyword evidence="10" id="KW-1185">Reference proteome</keyword>
<reference evidence="9 10" key="1">
    <citation type="submission" date="2021-03" db="EMBL/GenBank/DDBJ databases">
        <title>Sequencing the genomes of 1000 actinobacteria strains.</title>
        <authorList>
            <person name="Klenk H.-P."/>
        </authorList>
    </citation>
    <scope>NUCLEOTIDE SEQUENCE [LARGE SCALE GENOMIC DNA]</scope>
    <source>
        <strain evidence="9 10">DSM 18824</strain>
    </source>
</reference>
<keyword evidence="4" id="KW-1133">Transmembrane helix</keyword>
<dbReference type="EMBL" id="JAGINT010000001">
    <property type="protein sequence ID" value="MBP2352064.1"/>
    <property type="molecule type" value="Genomic_DNA"/>
</dbReference>
<keyword evidence="3 7" id="KW-0812">Transmembrane</keyword>
<dbReference type="PANTHER" id="PTHR42682">
    <property type="entry name" value="HYDROGENASE-4 COMPONENT F"/>
    <property type="match status" value="1"/>
</dbReference>
<evidence type="ECO:0000256" key="2">
    <source>
        <dbReference type="ARBA" id="ARBA00022475"/>
    </source>
</evidence>
<dbReference type="InterPro" id="IPR052175">
    <property type="entry name" value="ComplexI-like_HydComp"/>
</dbReference>
<name>A0ABS4UKC1_9ACTN</name>
<dbReference type="Proteomes" id="UP000755585">
    <property type="component" value="Unassembled WGS sequence"/>
</dbReference>
<sequence>MALGLLLAGFGTKAGLMPFHCWLADAHSAAPGPVSAIAGAGSLTAVTGFVYHLIDHALFKTLLFLCAGAIVHATGMTRLSQLGGLARSRFWRAVAALGVLPCGSHCPKHRFSGFTLTSW</sequence>
<evidence type="ECO:0000313" key="9">
    <source>
        <dbReference type="EMBL" id="MBP2352064.1"/>
    </source>
</evidence>
<organism evidence="9 10">
    <name type="scientific">Kribbella aluminosa</name>
    <dbReference type="NCBI Taxonomy" id="416017"/>
    <lineage>
        <taxon>Bacteria</taxon>
        <taxon>Bacillati</taxon>
        <taxon>Actinomycetota</taxon>
        <taxon>Actinomycetes</taxon>
        <taxon>Propionibacteriales</taxon>
        <taxon>Kribbellaceae</taxon>
        <taxon>Kribbella</taxon>
    </lineage>
</organism>
<comment type="subcellular location">
    <subcellularLocation>
        <location evidence="1">Cell membrane</location>
        <topology evidence="1">Multi-pass membrane protein</topology>
    </subcellularLocation>
    <subcellularLocation>
        <location evidence="7">Membrane</location>
        <topology evidence="7">Multi-pass membrane protein</topology>
    </subcellularLocation>
</comment>
<dbReference type="InterPro" id="IPR001750">
    <property type="entry name" value="ND/Mrp_TM"/>
</dbReference>
<evidence type="ECO:0000256" key="5">
    <source>
        <dbReference type="ARBA" id="ARBA00023002"/>
    </source>
</evidence>
<evidence type="ECO:0000256" key="4">
    <source>
        <dbReference type="ARBA" id="ARBA00022989"/>
    </source>
</evidence>
<evidence type="ECO:0000256" key="3">
    <source>
        <dbReference type="ARBA" id="ARBA00022692"/>
    </source>
</evidence>
<evidence type="ECO:0000313" key="10">
    <source>
        <dbReference type="Proteomes" id="UP000755585"/>
    </source>
</evidence>
<evidence type="ECO:0000256" key="1">
    <source>
        <dbReference type="ARBA" id="ARBA00004651"/>
    </source>
</evidence>
<evidence type="ECO:0000256" key="6">
    <source>
        <dbReference type="ARBA" id="ARBA00023136"/>
    </source>
</evidence>
<keyword evidence="2" id="KW-1003">Cell membrane</keyword>
<protein>
    <submittedName>
        <fullName evidence="9">Formate hydrogenlyase subunit 3/multisubunit Na+/H+ antiporter MnhD subunit</fullName>
    </submittedName>
</protein>